<comment type="caution">
    <text evidence="2">The sequence shown here is derived from an EMBL/GenBank/DDBJ whole genome shotgun (WGS) entry which is preliminary data.</text>
</comment>
<keyword evidence="1" id="KW-0175">Coiled coil</keyword>
<sequence length="264" mass="28757">MADGIDQSMDILVPISWCNSNFSLRPQALFAPDPAEQDCAKQTTCNGCIGVRSSKGLVCGFNISGQCVGRSTASPDSLAKTPAECKAFEEKQRQEHEKDAEFTKNAKKEWEKIKPHVFGTEKGQSNTSGRHLATALLKVPANRKAERNKNEETGISIFTFRVGRPNQKIKTTWDDDVEDPKYTHDQVDDMCVDAIKAVLKMEKSSELPKSHTKVISISVPSPRGMNLCISVQGNTSVFPGSIRATDVAIGQPCIADAGAVDDTE</sequence>
<dbReference type="AlphaFoldDB" id="A0A9P7RWS2"/>
<dbReference type="KEGG" id="more:E1B28_010319"/>
<dbReference type="OrthoDB" id="3053744at2759"/>
<dbReference type="Proteomes" id="UP001049176">
    <property type="component" value="Chromosome 6"/>
</dbReference>
<dbReference type="RefSeq" id="XP_043007739.1">
    <property type="nucleotide sequence ID" value="XM_043155274.1"/>
</dbReference>
<organism evidence="2 3">
    <name type="scientific">Marasmius oreades</name>
    <name type="common">fairy-ring Marasmius</name>
    <dbReference type="NCBI Taxonomy" id="181124"/>
    <lineage>
        <taxon>Eukaryota</taxon>
        <taxon>Fungi</taxon>
        <taxon>Dikarya</taxon>
        <taxon>Basidiomycota</taxon>
        <taxon>Agaricomycotina</taxon>
        <taxon>Agaricomycetes</taxon>
        <taxon>Agaricomycetidae</taxon>
        <taxon>Agaricales</taxon>
        <taxon>Marasmiineae</taxon>
        <taxon>Marasmiaceae</taxon>
        <taxon>Marasmius</taxon>
    </lineage>
</organism>
<name>A0A9P7RWS2_9AGAR</name>
<dbReference type="GeneID" id="66079395"/>
<feature type="coiled-coil region" evidence="1">
    <location>
        <begin position="86"/>
        <end position="113"/>
    </location>
</feature>
<gene>
    <name evidence="2" type="ORF">E1B28_010319</name>
</gene>
<evidence type="ECO:0000256" key="1">
    <source>
        <dbReference type="SAM" id="Coils"/>
    </source>
</evidence>
<reference evidence="2" key="1">
    <citation type="journal article" date="2021" name="Genome Biol. Evol.">
        <title>The assembled and annotated genome of the fairy-ring fungus Marasmius oreades.</title>
        <authorList>
            <person name="Hiltunen M."/>
            <person name="Ament-Velasquez S.L."/>
            <person name="Johannesson H."/>
        </authorList>
    </citation>
    <scope>NUCLEOTIDE SEQUENCE</scope>
    <source>
        <strain evidence="2">03SP1</strain>
    </source>
</reference>
<evidence type="ECO:0000313" key="3">
    <source>
        <dbReference type="Proteomes" id="UP001049176"/>
    </source>
</evidence>
<dbReference type="EMBL" id="CM032186">
    <property type="protein sequence ID" value="KAG7091269.1"/>
    <property type="molecule type" value="Genomic_DNA"/>
</dbReference>
<protein>
    <submittedName>
        <fullName evidence="2">Uncharacterized protein</fullName>
    </submittedName>
</protein>
<evidence type="ECO:0000313" key="2">
    <source>
        <dbReference type="EMBL" id="KAG7091269.1"/>
    </source>
</evidence>
<keyword evidence="3" id="KW-1185">Reference proteome</keyword>
<accession>A0A9P7RWS2</accession>
<proteinExistence type="predicted"/>